<dbReference type="EMBL" id="MIJE01000036">
    <property type="protein sequence ID" value="OEF95633.1"/>
    <property type="molecule type" value="Genomic_DNA"/>
</dbReference>
<dbReference type="Proteomes" id="UP000094296">
    <property type="component" value="Unassembled WGS sequence"/>
</dbReference>
<evidence type="ECO:0000256" key="3">
    <source>
        <dbReference type="ARBA" id="ARBA00022544"/>
    </source>
</evidence>
<reference evidence="10 11" key="1">
    <citation type="submission" date="2016-09" db="EMBL/GenBank/DDBJ databases">
        <title>Draft genome sequence for the type strain of Desulfuribacillus alkaliarsenatis AHT28, an obligately anaerobic, sulfidogenic bacterium isolated from Russian soda lake sediments.</title>
        <authorList>
            <person name="Abin C.A."/>
            <person name="Hollibaugh J.T."/>
        </authorList>
    </citation>
    <scope>NUCLEOTIDE SEQUENCE [LARGE SCALE GENOMIC DNA]</scope>
    <source>
        <strain evidence="10 11">AHT28</strain>
    </source>
</reference>
<dbReference type="InterPro" id="IPR008844">
    <property type="entry name" value="Spore_GerAC-like"/>
</dbReference>
<dbReference type="PROSITE" id="PS51257">
    <property type="entry name" value="PROKAR_LIPOPROTEIN"/>
    <property type="match status" value="1"/>
</dbReference>
<dbReference type="AlphaFoldDB" id="A0A1E5FYI1"/>
<dbReference type="InterPro" id="IPR046953">
    <property type="entry name" value="Spore_GerAC-like_C"/>
</dbReference>
<keyword evidence="5" id="KW-0472">Membrane</keyword>
<evidence type="ECO:0000256" key="4">
    <source>
        <dbReference type="ARBA" id="ARBA00022729"/>
    </source>
</evidence>
<name>A0A1E5FYI1_9FIRM</name>
<organism evidence="10 11">
    <name type="scientific">Desulfuribacillus alkaliarsenatis</name>
    <dbReference type="NCBI Taxonomy" id="766136"/>
    <lineage>
        <taxon>Bacteria</taxon>
        <taxon>Bacillati</taxon>
        <taxon>Bacillota</taxon>
        <taxon>Desulfuribacillia</taxon>
        <taxon>Desulfuribacillales</taxon>
        <taxon>Desulfuribacillaceae</taxon>
        <taxon>Desulfuribacillus</taxon>
    </lineage>
</organism>
<dbReference type="RefSeq" id="WP_069644446.1">
    <property type="nucleotide sequence ID" value="NZ_MIJE01000036.1"/>
</dbReference>
<dbReference type="STRING" id="766136.BHF68_12375"/>
<dbReference type="InterPro" id="IPR038501">
    <property type="entry name" value="Spore_GerAC_C_sf"/>
</dbReference>
<evidence type="ECO:0000259" key="8">
    <source>
        <dbReference type="Pfam" id="PF05504"/>
    </source>
</evidence>
<dbReference type="PANTHER" id="PTHR35789">
    <property type="entry name" value="SPORE GERMINATION PROTEIN B3"/>
    <property type="match status" value="1"/>
</dbReference>
<protein>
    <submittedName>
        <fullName evidence="10">Uncharacterized protein</fullName>
    </submittedName>
</protein>
<feature type="domain" description="Spore germination protein N-terminal" evidence="9">
    <location>
        <begin position="24"/>
        <end position="193"/>
    </location>
</feature>
<dbReference type="NCBIfam" id="TIGR02887">
    <property type="entry name" value="spore_ger_x_C"/>
    <property type="match status" value="1"/>
</dbReference>
<keyword evidence="7" id="KW-0449">Lipoprotein</keyword>
<keyword evidence="6" id="KW-0564">Palmitate</keyword>
<keyword evidence="3" id="KW-0309">Germination</keyword>
<dbReference type="InterPro" id="IPR057336">
    <property type="entry name" value="GerAC_N"/>
</dbReference>
<comment type="caution">
    <text evidence="10">The sequence shown here is derived from an EMBL/GenBank/DDBJ whole genome shotgun (WGS) entry which is preliminary data.</text>
</comment>
<dbReference type="OrthoDB" id="2569624at2"/>
<proteinExistence type="inferred from homology"/>
<gene>
    <name evidence="10" type="ORF">BHF68_12375</name>
</gene>
<keyword evidence="4" id="KW-0732">Signal</keyword>
<evidence type="ECO:0000256" key="1">
    <source>
        <dbReference type="ARBA" id="ARBA00004635"/>
    </source>
</evidence>
<evidence type="ECO:0000256" key="7">
    <source>
        <dbReference type="ARBA" id="ARBA00023288"/>
    </source>
</evidence>
<dbReference type="GO" id="GO:0009847">
    <property type="term" value="P:spore germination"/>
    <property type="evidence" value="ECO:0007669"/>
    <property type="project" value="InterPro"/>
</dbReference>
<feature type="domain" description="Spore germination GerAC-like C-terminal" evidence="8">
    <location>
        <begin position="206"/>
        <end position="370"/>
    </location>
</feature>
<sequence length="381" mass="43245">MIKLIAVKKLIIVCMVILLTGCWNYKDIDELGIITGLAIDEGENKNYLITVKIVIPKEQEEMDPESKILEMEGETIFDSVRNMIMIFPKKLYFPHMDIVIISEKVAEKGIVHTLDFLMRDAEPRISTKVLIAKDSTASKILKHERIFTGIHSYEIESMLESQSNLAKAPKVSFHQLINNIVSEGISATLPVIQTEHFNKRDFSIIQGTAIFKQDILVGYLDENQTKTFLFITDQIDGGLIIIENIEGQADTNIALEILETGTKLTPEYNGQLEIQIDVSGQVALAEVSREYREIDEEMLEAVKREANKKLEQDIVDLIKMIQADYGADVFGFGNLVKTKNHKVWRDIENWEEEFRNLSVNVEVDLEIINTALSKKSIQVGD</sequence>
<comment type="similarity">
    <text evidence="2">Belongs to the GerABKC lipoprotein family.</text>
</comment>
<evidence type="ECO:0000313" key="10">
    <source>
        <dbReference type="EMBL" id="OEF95633.1"/>
    </source>
</evidence>
<keyword evidence="11" id="KW-1185">Reference proteome</keyword>
<accession>A0A1E5FYI1</accession>
<dbReference type="Pfam" id="PF05504">
    <property type="entry name" value="Spore_GerAC"/>
    <property type="match status" value="1"/>
</dbReference>
<dbReference type="Gene3D" id="6.20.190.10">
    <property type="entry name" value="Nutrient germinant receptor protein C, domain 1"/>
    <property type="match status" value="1"/>
</dbReference>
<evidence type="ECO:0000256" key="5">
    <source>
        <dbReference type="ARBA" id="ARBA00023136"/>
    </source>
</evidence>
<evidence type="ECO:0000256" key="2">
    <source>
        <dbReference type="ARBA" id="ARBA00007886"/>
    </source>
</evidence>
<evidence type="ECO:0000313" key="11">
    <source>
        <dbReference type="Proteomes" id="UP000094296"/>
    </source>
</evidence>
<dbReference type="Pfam" id="PF25198">
    <property type="entry name" value="Spore_GerAC_N"/>
    <property type="match status" value="1"/>
</dbReference>
<dbReference type="Gene3D" id="3.30.300.210">
    <property type="entry name" value="Nutrient germinant receptor protein C, domain 3"/>
    <property type="match status" value="1"/>
</dbReference>
<dbReference type="PANTHER" id="PTHR35789:SF1">
    <property type="entry name" value="SPORE GERMINATION PROTEIN B3"/>
    <property type="match status" value="1"/>
</dbReference>
<evidence type="ECO:0000256" key="6">
    <source>
        <dbReference type="ARBA" id="ARBA00023139"/>
    </source>
</evidence>
<evidence type="ECO:0000259" key="9">
    <source>
        <dbReference type="Pfam" id="PF25198"/>
    </source>
</evidence>
<comment type="subcellular location">
    <subcellularLocation>
        <location evidence="1">Membrane</location>
        <topology evidence="1">Lipid-anchor</topology>
    </subcellularLocation>
</comment>
<dbReference type="GO" id="GO:0016020">
    <property type="term" value="C:membrane"/>
    <property type="evidence" value="ECO:0007669"/>
    <property type="project" value="UniProtKB-SubCell"/>
</dbReference>